<dbReference type="InterPro" id="IPR012902">
    <property type="entry name" value="N_methyl_site"/>
</dbReference>
<evidence type="ECO:0000256" key="1">
    <source>
        <dbReference type="ARBA" id="ARBA00004167"/>
    </source>
</evidence>
<gene>
    <name evidence="4" type="ORF">CKG00_10965</name>
</gene>
<evidence type="ECO:0000256" key="2">
    <source>
        <dbReference type="SAM" id="Phobius"/>
    </source>
</evidence>
<dbReference type="AlphaFoldDB" id="A0A433ZXI7"/>
<reference evidence="4 5" key="1">
    <citation type="submission" date="2017-08" db="EMBL/GenBank/DDBJ databases">
        <title>Draft genome sequence of pheromone producing symbiont Morganella morganii, of the female New Zealand grass grub Costelytra giveni.</title>
        <authorList>
            <person name="Laugraud A."/>
            <person name="Young S.D."/>
            <person name="Hurst M.H."/>
        </authorList>
    </citation>
    <scope>NUCLEOTIDE SEQUENCE [LARGE SCALE GENOMIC DNA]</scope>
    <source>
        <strain evidence="4 5">MMsCG</strain>
    </source>
</reference>
<proteinExistence type="predicted"/>
<sequence length="116" mass="13479">MKQEKMMNERGMSLPEVMVCAFIFAVLVTGLLRYYQLLHSGKHRQYTDVSTVRHLHQMMRFTTDPGVLRQMMQTHLSPRQKWESYQENVSPGCISVTIGLVSSGERRLTAGRWQCM</sequence>
<accession>A0A433ZXI7</accession>
<dbReference type="EMBL" id="NRQY01000001">
    <property type="protein sequence ID" value="RUT66848.1"/>
    <property type="molecule type" value="Genomic_DNA"/>
</dbReference>
<comment type="subcellular location">
    <subcellularLocation>
        <location evidence="1">Membrane</location>
        <topology evidence="1">Single-pass membrane protein</topology>
    </subcellularLocation>
</comment>
<comment type="caution">
    <text evidence="4">The sequence shown here is derived from an EMBL/GenBank/DDBJ whole genome shotgun (WGS) entry which is preliminary data.</text>
</comment>
<feature type="domain" description="Prepilin peptidase dependent protein C-like C-terminal" evidence="3">
    <location>
        <begin position="34"/>
        <end position="116"/>
    </location>
</feature>
<evidence type="ECO:0000313" key="4">
    <source>
        <dbReference type="EMBL" id="RUT66848.1"/>
    </source>
</evidence>
<evidence type="ECO:0000259" key="3">
    <source>
        <dbReference type="Pfam" id="PF12528"/>
    </source>
</evidence>
<dbReference type="InterPro" id="IPR022204">
    <property type="entry name" value="PpdC-like_C"/>
</dbReference>
<dbReference type="Pfam" id="PF07963">
    <property type="entry name" value="N_methyl"/>
    <property type="match status" value="1"/>
</dbReference>
<dbReference type="Pfam" id="PF12528">
    <property type="entry name" value="T2SSppdC"/>
    <property type="match status" value="1"/>
</dbReference>
<feature type="transmembrane region" description="Helical" evidence="2">
    <location>
        <begin position="12"/>
        <end position="35"/>
    </location>
</feature>
<dbReference type="Proteomes" id="UP000286908">
    <property type="component" value="Unassembled WGS sequence"/>
</dbReference>
<organism evidence="4 5">
    <name type="scientific">Morganella morganii</name>
    <name type="common">Proteus morganii</name>
    <dbReference type="NCBI Taxonomy" id="582"/>
    <lineage>
        <taxon>Bacteria</taxon>
        <taxon>Pseudomonadati</taxon>
        <taxon>Pseudomonadota</taxon>
        <taxon>Gammaproteobacteria</taxon>
        <taxon>Enterobacterales</taxon>
        <taxon>Morganellaceae</taxon>
        <taxon>Morganella</taxon>
    </lineage>
</organism>
<dbReference type="OrthoDB" id="6460558at2"/>
<keyword evidence="2" id="KW-1133">Transmembrane helix</keyword>
<dbReference type="NCBIfam" id="TIGR02532">
    <property type="entry name" value="IV_pilin_GFxxxE"/>
    <property type="match status" value="1"/>
</dbReference>
<protein>
    <submittedName>
        <fullName evidence="4">Prepilin-type cleavage/methylation domain-containing protein</fullName>
    </submittedName>
</protein>
<evidence type="ECO:0000313" key="5">
    <source>
        <dbReference type="Proteomes" id="UP000286908"/>
    </source>
</evidence>
<keyword evidence="2" id="KW-0472">Membrane</keyword>
<dbReference type="GO" id="GO:0016020">
    <property type="term" value="C:membrane"/>
    <property type="evidence" value="ECO:0007669"/>
    <property type="project" value="UniProtKB-SubCell"/>
</dbReference>
<keyword evidence="2" id="KW-0812">Transmembrane</keyword>
<name>A0A433ZXI7_MORMO</name>